<reference evidence="1 3" key="1">
    <citation type="submission" date="2023-10" db="EMBL/GenBank/DDBJ databases">
        <title>Whole Genome based description of the genera Actinobaculum and Actinotignum reveals a complex phylogenetic relationship within the species included in the genus Actinotignum.</title>
        <authorList>
            <person name="Jensen C.S."/>
            <person name="Dargis R."/>
            <person name="Kemp M."/>
            <person name="Christensen J.J."/>
        </authorList>
    </citation>
    <scope>NUCLEOTIDE SEQUENCE</scope>
    <source>
        <strain evidence="2 3">SLA_B089</strain>
        <strain evidence="1">SLA_B245</strain>
    </source>
</reference>
<evidence type="ECO:0000313" key="2">
    <source>
        <dbReference type="EMBL" id="MDY5146098.1"/>
    </source>
</evidence>
<name>A0AAW9HCZ1_9ACTO</name>
<dbReference type="GeneID" id="92813077"/>
<dbReference type="Proteomes" id="UP001284901">
    <property type="component" value="Unassembled WGS sequence"/>
</dbReference>
<dbReference type="AlphaFoldDB" id="A0AAW9HCZ1"/>
<comment type="caution">
    <text evidence="1">The sequence shown here is derived from an EMBL/GenBank/DDBJ whole genome shotgun (WGS) entry which is preliminary data.</text>
</comment>
<gene>
    <name evidence="1" type="ORF">R6G74_04370</name>
    <name evidence="2" type="ORF">R6P33_03520</name>
</gene>
<dbReference type="Proteomes" id="UP001288320">
    <property type="component" value="Unassembled WGS sequence"/>
</dbReference>
<keyword evidence="3" id="KW-1185">Reference proteome</keyword>
<evidence type="ECO:0000313" key="1">
    <source>
        <dbReference type="EMBL" id="MDY5140548.1"/>
    </source>
</evidence>
<protein>
    <submittedName>
        <fullName evidence="1">Uncharacterized protein</fullName>
    </submittedName>
</protein>
<sequence>MASSFRRPAQMKPDQLESIEGEADVAYHSELAHTAAQALLPGAGYHTEDPEVRARVLDLVATEGIDVIAEAWARSPESTLPGMLWRGYLLREWLRRFPNDAAARLTAAREKLGSQGADGAEKLEKTPTLGEVQSSWDEVFAGSFSGDFAEVLASSARLCDTLAEVDPLWIPSDEHPLATPVTRRDAALLETAREFRAAGARAVRGTLS</sequence>
<dbReference type="EMBL" id="JAWNFY010000007">
    <property type="protein sequence ID" value="MDY5146098.1"/>
    <property type="molecule type" value="Genomic_DNA"/>
</dbReference>
<dbReference type="EMBL" id="JAWNFV010000007">
    <property type="protein sequence ID" value="MDY5140548.1"/>
    <property type="molecule type" value="Genomic_DNA"/>
</dbReference>
<evidence type="ECO:0000313" key="3">
    <source>
        <dbReference type="Proteomes" id="UP001284901"/>
    </source>
</evidence>
<accession>A0AAW9HCZ1</accession>
<evidence type="ECO:0000313" key="4">
    <source>
        <dbReference type="Proteomes" id="UP001288320"/>
    </source>
</evidence>
<organism evidence="1 4">
    <name type="scientific">Actinotignum timonense</name>
    <dbReference type="NCBI Taxonomy" id="1870995"/>
    <lineage>
        <taxon>Bacteria</taxon>
        <taxon>Bacillati</taxon>
        <taxon>Actinomycetota</taxon>
        <taxon>Actinomycetes</taxon>
        <taxon>Actinomycetales</taxon>
        <taxon>Actinomycetaceae</taxon>
        <taxon>Actinotignum</taxon>
    </lineage>
</organism>
<proteinExistence type="predicted"/>
<dbReference type="RefSeq" id="WP_087069757.1">
    <property type="nucleotide sequence ID" value="NZ_CP136960.1"/>
</dbReference>